<dbReference type="RefSeq" id="WP_378574811.1">
    <property type="nucleotide sequence ID" value="NZ_JBHSFQ010000012.1"/>
</dbReference>
<keyword evidence="1" id="KW-0560">Oxidoreductase</keyword>
<dbReference type="Proteomes" id="UP001595923">
    <property type="component" value="Unassembled WGS sequence"/>
</dbReference>
<dbReference type="SUPFAM" id="SSF51735">
    <property type="entry name" value="NAD(P)-binding Rossmann-fold domains"/>
    <property type="match status" value="1"/>
</dbReference>
<feature type="compositionally biased region" description="Low complexity" evidence="2">
    <location>
        <begin position="267"/>
        <end position="287"/>
    </location>
</feature>
<accession>A0ABV9DY98</accession>
<organism evidence="3 4">
    <name type="scientific">Nocardiopsis mangrovi</name>
    <dbReference type="NCBI Taxonomy" id="1179818"/>
    <lineage>
        <taxon>Bacteria</taxon>
        <taxon>Bacillati</taxon>
        <taxon>Actinomycetota</taxon>
        <taxon>Actinomycetes</taxon>
        <taxon>Streptosporangiales</taxon>
        <taxon>Nocardiopsidaceae</taxon>
        <taxon>Nocardiopsis</taxon>
    </lineage>
</organism>
<comment type="caution">
    <text evidence="3">The sequence shown here is derived from an EMBL/GenBank/DDBJ whole genome shotgun (WGS) entry which is preliminary data.</text>
</comment>
<dbReference type="InterPro" id="IPR052228">
    <property type="entry name" value="Sec_Metab_Biosynth_Oxidored"/>
</dbReference>
<dbReference type="Pfam" id="PF00106">
    <property type="entry name" value="adh_short"/>
    <property type="match status" value="1"/>
</dbReference>
<evidence type="ECO:0000256" key="1">
    <source>
        <dbReference type="ARBA" id="ARBA00023002"/>
    </source>
</evidence>
<name>A0ABV9DY98_9ACTN</name>
<proteinExistence type="predicted"/>
<dbReference type="InterPro" id="IPR036291">
    <property type="entry name" value="NAD(P)-bd_dom_sf"/>
</dbReference>
<dbReference type="PANTHER" id="PTHR47534">
    <property type="entry name" value="YALI0E05731P"/>
    <property type="match status" value="1"/>
</dbReference>
<reference evidence="4" key="1">
    <citation type="journal article" date="2019" name="Int. J. Syst. Evol. Microbiol.">
        <title>The Global Catalogue of Microorganisms (GCM) 10K type strain sequencing project: providing services to taxonomists for standard genome sequencing and annotation.</title>
        <authorList>
            <consortium name="The Broad Institute Genomics Platform"/>
            <consortium name="The Broad Institute Genome Sequencing Center for Infectious Disease"/>
            <person name="Wu L."/>
            <person name="Ma J."/>
        </authorList>
    </citation>
    <scope>NUCLEOTIDE SEQUENCE [LARGE SCALE GENOMIC DNA]</scope>
    <source>
        <strain evidence="4">XZYJ18</strain>
    </source>
</reference>
<dbReference type="EMBL" id="JBHSFQ010000012">
    <property type="protein sequence ID" value="MFC4563076.1"/>
    <property type="molecule type" value="Genomic_DNA"/>
</dbReference>
<sequence>MRTIVITGGTDGMGAALARHFLAAGDRVVVVGRSRTKFEALLATVADDDRSAASRAEFVAADLSSVADSRRVAERVRADHERIDALVLAASFIRQRRHTTPEGHEASWVLFFVSKYLLVTGLAANLRAAGRPVVVNTAVPGARADAIDFDDLEMTEGFTFARSNAQQRRANELLGIRATADDPGLTYVTWGPSRLVRSGFAGDAGTGMKVAAAVLGPLVGQRPDAAVRPIIGIIDAPSPGRAAYRGAKRLTPAAGDRDEADAARLAAAVEPCGGRARPNGRGPAPAGEPDGRRPHHAPARRPNRAPP</sequence>
<evidence type="ECO:0000313" key="4">
    <source>
        <dbReference type="Proteomes" id="UP001595923"/>
    </source>
</evidence>
<feature type="compositionally biased region" description="Basic residues" evidence="2">
    <location>
        <begin position="293"/>
        <end position="307"/>
    </location>
</feature>
<evidence type="ECO:0000256" key="2">
    <source>
        <dbReference type="SAM" id="MobiDB-lite"/>
    </source>
</evidence>
<protein>
    <submittedName>
        <fullName evidence="3">SDR family NAD(P)-dependent oxidoreductase</fullName>
    </submittedName>
</protein>
<keyword evidence="4" id="KW-1185">Reference proteome</keyword>
<gene>
    <name evidence="3" type="ORF">ACFO4E_14520</name>
</gene>
<dbReference type="PANTHER" id="PTHR47534:SF3">
    <property type="entry name" value="ALCOHOL DEHYDROGENASE-LIKE C-TERMINAL DOMAIN-CONTAINING PROTEIN"/>
    <property type="match status" value="1"/>
</dbReference>
<evidence type="ECO:0000313" key="3">
    <source>
        <dbReference type="EMBL" id="MFC4563076.1"/>
    </source>
</evidence>
<dbReference type="Gene3D" id="3.40.50.720">
    <property type="entry name" value="NAD(P)-binding Rossmann-like Domain"/>
    <property type="match status" value="1"/>
</dbReference>
<dbReference type="InterPro" id="IPR002347">
    <property type="entry name" value="SDR_fam"/>
</dbReference>
<feature type="region of interest" description="Disordered" evidence="2">
    <location>
        <begin position="267"/>
        <end position="307"/>
    </location>
</feature>